<reference evidence="1 2" key="5">
    <citation type="journal article" date="2010" name="Appl. Environ. Microbiol.">
        <title>phrR-like gene praR of Azorhizobium caulinodans ORS571 is essential for symbiosis with Sesbania rostrata and is involved in expression of reb genes.</title>
        <authorList>
            <person name="Akiba N."/>
            <person name="Aono T."/>
            <person name="Toyazaki H."/>
            <person name="Sato S."/>
            <person name="Oyaizu H."/>
        </authorList>
    </citation>
    <scope>NUCLEOTIDE SEQUENCE [LARGE SCALE GENOMIC DNA]</scope>
    <source>
        <strain evidence="2">ATCC 43989 / DSM 5975 / JCM 20966 / LMG 6465 / NBRC 14845 / NCIMB 13405 / ORS 571</strain>
    </source>
</reference>
<dbReference type="Proteomes" id="UP000000270">
    <property type="component" value="Chromosome"/>
</dbReference>
<dbReference type="InterPro" id="IPR046505">
    <property type="entry name" value="DUF6683"/>
</dbReference>
<dbReference type="EMBL" id="AP009384">
    <property type="protein sequence ID" value="BAF86334.1"/>
    <property type="molecule type" value="Genomic_DNA"/>
</dbReference>
<dbReference type="HOGENOM" id="CLU_095600_0_0_5"/>
<keyword evidence="2" id="KW-1185">Reference proteome</keyword>
<evidence type="ECO:0000313" key="2">
    <source>
        <dbReference type="Proteomes" id="UP000000270"/>
    </source>
</evidence>
<evidence type="ECO:0000313" key="1">
    <source>
        <dbReference type="EMBL" id="BAF86334.1"/>
    </source>
</evidence>
<dbReference type="eggNOG" id="ENOG5032XA5">
    <property type="taxonomic scope" value="Bacteria"/>
</dbReference>
<proteinExistence type="predicted"/>
<reference evidence="2" key="2">
    <citation type="submission" date="2007-04" db="EMBL/GenBank/DDBJ databases">
        <title>Complete genome sequence of the nitrogen-fixing bacterium Azorhizobium caulinodans ORS571.</title>
        <authorList>
            <person name="Lee K.B."/>
            <person name="Backer P.D."/>
            <person name="Aono T."/>
            <person name="Liu C.T."/>
            <person name="Suzuki S."/>
            <person name="Suzuki T."/>
            <person name="Kaneko T."/>
            <person name="Yamada M."/>
            <person name="Tabata S."/>
            <person name="Kupfer D.M."/>
            <person name="Najar F.Z."/>
            <person name="Wiley G.B."/>
            <person name="Roe B."/>
            <person name="Binnewies T."/>
            <person name="Ussery D."/>
            <person name="Vereecke D."/>
            <person name="Gevers D."/>
            <person name="Holsters M."/>
            <person name="Oyaizu H."/>
        </authorList>
    </citation>
    <scope>NUCLEOTIDE SEQUENCE [LARGE SCALE GENOMIC DNA]</scope>
    <source>
        <strain evidence="2">ATCC 43989 / DSM 5975 / JCM 20966 / LMG 6465 / NBRC 14845 / NCIMB 13405 / ORS 571</strain>
    </source>
</reference>
<protein>
    <submittedName>
        <fullName evidence="1">Uncharacterized protein</fullName>
    </submittedName>
</protein>
<name>A8IJP1_AZOC5</name>
<sequence>MQPPLPIPWSRLRLRGREPGHPPGVLRSRLTAHPPWRARPPGGRCVVRLPLTVRGREPGMRRFVRVVALAAPLIWGGPAGAQVVDGWGWSIIIPSITGTDVLGLHLRDLRRQDEERARRAAQGQSAVPRSQPAVDTAVLRYTPSKARRAANLAGMVEKTRASDPAGAADLQKLFAESDIIASIDARLRPQGLRVDDLGDAFAVWWTTVWAAARGSNDTPPPRTVNAVRRQAAEALSGADGIRTATDAQKQELAEALLVQAVLIDGAVDQAKGNPAQMRQVSAAARKIAGGMGLDVGAMQLTEKGFVLAVGSR</sequence>
<reference evidence="1 2" key="6">
    <citation type="journal article" date="2011" name="Appl. Environ. Microbiol.">
        <title>Involvement of the azorhizobial chromosome partition gene (parA) in the onset of bacteroid differentiation during Sesbania rostrata stem nodule development.</title>
        <authorList>
            <person name="Liu CT."/>
            <person name="Lee KB."/>
            <person name="Wang YS."/>
            <person name="Peng MH."/>
            <person name="Lee KT."/>
            <person name="Suzuki S."/>
            <person name="Suzuki T."/>
            <person name="Oyaizu H."/>
        </authorList>
    </citation>
    <scope>NUCLEOTIDE SEQUENCE [LARGE SCALE GENOMIC DNA]</scope>
    <source>
        <strain evidence="2">ATCC 43989 / DSM 5975 / JCM 20966 / LMG 6465 / NBRC 14845 / NCIMB 13405 / ORS 571</strain>
    </source>
</reference>
<reference evidence="1 2" key="1">
    <citation type="journal article" date="2007" name="Appl. Environ. Microbiol.">
        <title>Rhizobial factors required for stem nodule maturation and maintenance in Sesbania rostrata-Azorhizobium caulinodans ORS571 symbiosis.</title>
        <authorList>
            <person name="Suzuki S."/>
            <person name="Aono T."/>
            <person name="Lee KB."/>
            <person name="Suzuki T."/>
            <person name="Liu CT."/>
            <person name="Miwa H."/>
            <person name="Wakao S."/>
            <person name="Iki T."/>
            <person name="Oyaizu H."/>
        </authorList>
    </citation>
    <scope>NUCLEOTIDE SEQUENCE [LARGE SCALE GENOMIC DNA]</scope>
    <source>
        <strain evidence="2">ATCC 43989 / DSM 5975 / JCM 20966 / LMG 6465 / NBRC 14845 / NCIMB 13405 / ORS 571</strain>
    </source>
</reference>
<accession>A8IJP1</accession>
<dbReference type="AlphaFoldDB" id="A8IJP1"/>
<dbReference type="KEGG" id="azc:AZC_0336"/>
<organism evidence="1 2">
    <name type="scientific">Azorhizobium caulinodans (strain ATCC 43989 / DSM 5975 / JCM 20966 / LMG 6465 / NBRC 14845 / NCIMB 13405 / ORS 571)</name>
    <dbReference type="NCBI Taxonomy" id="438753"/>
    <lineage>
        <taxon>Bacteria</taxon>
        <taxon>Pseudomonadati</taxon>
        <taxon>Pseudomonadota</taxon>
        <taxon>Alphaproteobacteria</taxon>
        <taxon>Hyphomicrobiales</taxon>
        <taxon>Xanthobacteraceae</taxon>
        <taxon>Azorhizobium</taxon>
    </lineage>
</organism>
<reference evidence="1 2" key="4">
    <citation type="journal article" date="2009" name="Appl. Environ. Microbiol.">
        <title>Comparative genome-wide transcriptional profiling of Azorhizobium caulinodans ORS571 grown under free-living and symbiotic conditions.</title>
        <authorList>
            <person name="Tsukada S."/>
            <person name="Aono T."/>
            <person name="Akiba N."/>
            <person name="Lee KB."/>
            <person name="Liu CT."/>
            <person name="Toyazaki H."/>
            <person name="Oyaizu H."/>
        </authorList>
    </citation>
    <scope>NUCLEOTIDE SEQUENCE [LARGE SCALE GENOMIC DNA]</scope>
    <source>
        <strain evidence="2">ATCC 43989 / DSM 5975 / JCM 20966 / LMG 6465 / NBRC 14845 / NCIMB 13405 / ORS 571</strain>
    </source>
</reference>
<gene>
    <name evidence="1" type="ordered locus">AZC_0336</name>
</gene>
<dbReference type="Pfam" id="PF20388">
    <property type="entry name" value="DUF6683"/>
    <property type="match status" value="1"/>
</dbReference>
<reference evidence="1 2" key="3">
    <citation type="journal article" date="2008" name="BMC Genomics">
        <title>The genome of the versatile nitrogen fixer Azorhizobium caulinodans ORS571.</title>
        <authorList>
            <person name="Lee KB."/>
            <person name="Backer P.D."/>
            <person name="Aono T."/>
            <person name="Liu CT."/>
            <person name="Suzuki S."/>
            <person name="Suzuki T."/>
            <person name="Kaneko T."/>
            <person name="Yamada M."/>
            <person name="Tabata S."/>
            <person name="Kupfer D.M."/>
            <person name="Najar F.Z."/>
            <person name="Wiley G.B."/>
            <person name="Roe B."/>
            <person name="Binnewies T.T."/>
            <person name="Ussery D.W."/>
            <person name="D'Haeze W."/>
            <person name="Herder J.D."/>
            <person name="Gevers D."/>
            <person name="Vereecke D."/>
            <person name="Holsters M."/>
            <person name="Oyaizu H."/>
        </authorList>
    </citation>
    <scope>NUCLEOTIDE SEQUENCE [LARGE SCALE GENOMIC DNA]</scope>
    <source>
        <strain evidence="2">ATCC 43989 / DSM 5975 / JCM 20966 / LMG 6465 / NBRC 14845 / NCIMB 13405 / ORS 571</strain>
    </source>
</reference>